<dbReference type="AlphaFoldDB" id="D1PQ76"/>
<sequence length="278" mass="31622">MVSMRSLFAYFWQDEPRVLYFVFCCIVVVLLAFWLRDKVAVQLRNKIVLPALLLVVVFGNPVSAHILVTRAVETQSLRFFWLIPVSLFLAVTTVWLIGFLPRRWLKGAAALGVAAVLLVSGQQFTVLRSCWENVTPNWYKIPPVVVDLSDFILADDTYDDKRAAFVFPLNLWVRQYDSGIFLLFSWTGGENLDLRKALDTESEEPIDLTEVAELAAEDDCYYLVLPREWDYTGSLEGSGYREVYAAAGIPNPEDPDDDYGREYVIYRLEKGAADADHS</sequence>
<dbReference type="Proteomes" id="UP000003438">
    <property type="component" value="Unassembled WGS sequence"/>
</dbReference>
<dbReference type="OrthoDB" id="1829094at2"/>
<keyword evidence="3" id="KW-1185">Reference proteome</keyword>
<dbReference type="RefSeq" id="WP_007047906.1">
    <property type="nucleotide sequence ID" value="NZ_GG704770.1"/>
</dbReference>
<comment type="caution">
    <text evidence="2">The sequence shown here is derived from an EMBL/GenBank/DDBJ whole genome shotgun (WGS) entry which is preliminary data.</text>
</comment>
<keyword evidence="1" id="KW-0472">Membrane</keyword>
<evidence type="ECO:0000313" key="2">
    <source>
        <dbReference type="EMBL" id="EFB75129.1"/>
    </source>
</evidence>
<feature type="transmembrane region" description="Helical" evidence="1">
    <location>
        <begin position="18"/>
        <end position="35"/>
    </location>
</feature>
<dbReference type="eggNOG" id="ENOG50330DD">
    <property type="taxonomic scope" value="Bacteria"/>
</dbReference>
<keyword evidence="1" id="KW-0812">Transmembrane</keyword>
<keyword evidence="1" id="KW-1133">Transmembrane helix</keyword>
<dbReference type="STRING" id="411471.SUBVAR_06544"/>
<dbReference type="EMBL" id="ACBY02000033">
    <property type="protein sequence ID" value="EFB75129.1"/>
    <property type="molecule type" value="Genomic_DNA"/>
</dbReference>
<feature type="transmembrane region" description="Helical" evidence="1">
    <location>
        <begin position="47"/>
        <end position="67"/>
    </location>
</feature>
<gene>
    <name evidence="2" type="ORF">SUBVAR_06544</name>
</gene>
<feature type="transmembrane region" description="Helical" evidence="1">
    <location>
        <begin position="79"/>
        <end position="100"/>
    </location>
</feature>
<protein>
    <submittedName>
        <fullName evidence="2">Uncharacterized protein</fullName>
    </submittedName>
</protein>
<proteinExistence type="predicted"/>
<evidence type="ECO:0000256" key="1">
    <source>
        <dbReference type="SAM" id="Phobius"/>
    </source>
</evidence>
<organism evidence="2 3">
    <name type="scientific">Subdoligranulum variabile DSM 15176</name>
    <dbReference type="NCBI Taxonomy" id="411471"/>
    <lineage>
        <taxon>Bacteria</taxon>
        <taxon>Bacillati</taxon>
        <taxon>Bacillota</taxon>
        <taxon>Clostridia</taxon>
        <taxon>Eubacteriales</taxon>
        <taxon>Oscillospiraceae</taxon>
        <taxon>Subdoligranulum</taxon>
    </lineage>
</organism>
<reference evidence="2" key="1">
    <citation type="submission" date="2009-12" db="EMBL/GenBank/DDBJ databases">
        <authorList>
            <person name="Weinstock G."/>
            <person name="Sodergren E."/>
            <person name="Clifton S."/>
            <person name="Fulton L."/>
            <person name="Fulton B."/>
            <person name="Courtney L."/>
            <person name="Fronick C."/>
            <person name="Harrison M."/>
            <person name="Strong C."/>
            <person name="Farmer C."/>
            <person name="Delahaunty K."/>
            <person name="Markovic C."/>
            <person name="Hall O."/>
            <person name="Minx P."/>
            <person name="Tomlinson C."/>
            <person name="Mitreva M."/>
            <person name="Nelson J."/>
            <person name="Hou S."/>
            <person name="Wollam A."/>
            <person name="Pepin K.H."/>
            <person name="Johnson M."/>
            <person name="Bhonagiri V."/>
            <person name="Nash W.E."/>
            <person name="Warren W."/>
            <person name="Chinwalla A."/>
            <person name="Mardis E.R."/>
            <person name="Wilson R.K."/>
        </authorList>
    </citation>
    <scope>NUCLEOTIDE SEQUENCE [LARGE SCALE GENOMIC DNA]</scope>
    <source>
        <strain evidence="2">DSM 15176</strain>
    </source>
</reference>
<accession>D1PQ76</accession>
<evidence type="ECO:0000313" key="3">
    <source>
        <dbReference type="Proteomes" id="UP000003438"/>
    </source>
</evidence>
<dbReference type="HOGENOM" id="CLU_1000868_0_0_9"/>
<name>D1PQ76_9FIRM</name>